<proteinExistence type="inferred from homology"/>
<evidence type="ECO:0000256" key="1">
    <source>
        <dbReference type="ARBA" id="ARBA00004651"/>
    </source>
</evidence>
<dbReference type="Pfam" id="PF08395">
    <property type="entry name" value="7tm_7"/>
    <property type="match status" value="1"/>
</dbReference>
<dbReference type="HOGENOM" id="CLU_059805_0_0_1"/>
<keyword evidence="3 6" id="KW-0812">Transmembrane</keyword>
<keyword evidence="6" id="KW-0675">Receptor</keyword>
<reference evidence="7 8" key="1">
    <citation type="journal article" date="2007" name="Nature">
        <title>Evolution of genes and genomes on the Drosophila phylogeny.</title>
        <authorList>
            <consortium name="Drosophila 12 Genomes Consortium"/>
            <person name="Clark A.G."/>
            <person name="Eisen M.B."/>
            <person name="Smith D.R."/>
            <person name="Bergman C.M."/>
            <person name="Oliver B."/>
            <person name="Markow T.A."/>
            <person name="Kaufman T.C."/>
            <person name="Kellis M."/>
            <person name="Gelbart W."/>
            <person name="Iyer V.N."/>
            <person name="Pollard D.A."/>
            <person name="Sackton T.B."/>
            <person name="Larracuente A.M."/>
            <person name="Singh N.D."/>
            <person name="Abad J.P."/>
            <person name="Abt D.N."/>
            <person name="Adryan B."/>
            <person name="Aguade M."/>
            <person name="Akashi H."/>
            <person name="Anderson W.W."/>
            <person name="Aquadro C.F."/>
            <person name="Ardell D.H."/>
            <person name="Arguello R."/>
            <person name="Artieri C.G."/>
            <person name="Barbash D.A."/>
            <person name="Barker D."/>
            <person name="Barsanti P."/>
            <person name="Batterham P."/>
            <person name="Batzoglou S."/>
            <person name="Begun D."/>
            <person name="Bhutkar A."/>
            <person name="Blanco E."/>
            <person name="Bosak S.A."/>
            <person name="Bradley R.K."/>
            <person name="Brand A.D."/>
            <person name="Brent M.R."/>
            <person name="Brooks A.N."/>
            <person name="Brown R.H."/>
            <person name="Butlin R.K."/>
            <person name="Caggese C."/>
            <person name="Calvi B.R."/>
            <person name="Bernardo de Carvalho A."/>
            <person name="Caspi A."/>
            <person name="Castrezana S."/>
            <person name="Celniker S.E."/>
            <person name="Chang J.L."/>
            <person name="Chapple C."/>
            <person name="Chatterji S."/>
            <person name="Chinwalla A."/>
            <person name="Civetta A."/>
            <person name="Clifton S.W."/>
            <person name="Comeron J.M."/>
            <person name="Costello J.C."/>
            <person name="Coyne J.A."/>
            <person name="Daub J."/>
            <person name="David R.G."/>
            <person name="Delcher A.L."/>
            <person name="Delehaunty K."/>
            <person name="Do C.B."/>
            <person name="Ebling H."/>
            <person name="Edwards K."/>
            <person name="Eickbush T."/>
            <person name="Evans J.D."/>
            <person name="Filipski A."/>
            <person name="Findeiss S."/>
            <person name="Freyhult E."/>
            <person name="Fulton L."/>
            <person name="Fulton R."/>
            <person name="Garcia A.C."/>
            <person name="Gardiner A."/>
            <person name="Garfield D.A."/>
            <person name="Garvin B.E."/>
            <person name="Gibson G."/>
            <person name="Gilbert D."/>
            <person name="Gnerre S."/>
            <person name="Godfrey J."/>
            <person name="Good R."/>
            <person name="Gotea V."/>
            <person name="Gravely B."/>
            <person name="Greenberg A.J."/>
            <person name="Griffiths-Jones S."/>
            <person name="Gross S."/>
            <person name="Guigo R."/>
            <person name="Gustafson E.A."/>
            <person name="Haerty W."/>
            <person name="Hahn M.W."/>
            <person name="Halligan D.L."/>
            <person name="Halpern A.L."/>
            <person name="Halter G.M."/>
            <person name="Han M.V."/>
            <person name="Heger A."/>
            <person name="Hillier L."/>
            <person name="Hinrichs A.S."/>
            <person name="Holmes I."/>
            <person name="Hoskins R.A."/>
            <person name="Hubisz M.J."/>
            <person name="Hultmark D."/>
            <person name="Huntley M.A."/>
            <person name="Jaffe D.B."/>
            <person name="Jagadeeshan S."/>
            <person name="Jeck W.R."/>
            <person name="Johnson J."/>
            <person name="Jones C.D."/>
            <person name="Jordan W.C."/>
            <person name="Karpen G.H."/>
            <person name="Kataoka E."/>
            <person name="Keightley P.D."/>
            <person name="Kheradpour P."/>
            <person name="Kirkness E.F."/>
            <person name="Koerich L.B."/>
            <person name="Kristiansen K."/>
            <person name="Kudrna D."/>
            <person name="Kulathinal R.J."/>
            <person name="Kumar S."/>
            <person name="Kwok R."/>
            <person name="Lander E."/>
            <person name="Langley C.H."/>
            <person name="Lapoint R."/>
            <person name="Lazzaro B.P."/>
            <person name="Lee S.J."/>
            <person name="Levesque L."/>
            <person name="Li R."/>
            <person name="Lin C.F."/>
            <person name="Lin M.F."/>
            <person name="Lindblad-Toh K."/>
            <person name="Llopart A."/>
            <person name="Long M."/>
            <person name="Low L."/>
            <person name="Lozovsky E."/>
            <person name="Lu J."/>
            <person name="Luo M."/>
            <person name="Machado C.A."/>
            <person name="Makalowski W."/>
            <person name="Marzo M."/>
            <person name="Matsuda M."/>
            <person name="Matzkin L."/>
            <person name="McAllister B."/>
            <person name="McBride C.S."/>
            <person name="McKernan B."/>
            <person name="McKernan K."/>
            <person name="Mendez-Lago M."/>
            <person name="Minx P."/>
            <person name="Mollenhauer M.U."/>
            <person name="Montooth K."/>
            <person name="Mount S.M."/>
            <person name="Mu X."/>
            <person name="Myers E."/>
            <person name="Negre B."/>
            <person name="Newfeld S."/>
            <person name="Nielsen R."/>
            <person name="Noor M.A."/>
            <person name="O'Grady P."/>
            <person name="Pachter L."/>
            <person name="Papaceit M."/>
            <person name="Parisi M.J."/>
            <person name="Parisi M."/>
            <person name="Parts L."/>
            <person name="Pedersen J.S."/>
            <person name="Pesole G."/>
            <person name="Phillippy A.M."/>
            <person name="Ponting C.P."/>
            <person name="Pop M."/>
            <person name="Porcelli D."/>
            <person name="Powell J.R."/>
            <person name="Prohaska S."/>
            <person name="Pruitt K."/>
            <person name="Puig M."/>
            <person name="Quesneville H."/>
            <person name="Ram K.R."/>
            <person name="Rand D."/>
            <person name="Rasmussen M.D."/>
            <person name="Reed L.K."/>
            <person name="Reenan R."/>
            <person name="Reily A."/>
            <person name="Remington K.A."/>
            <person name="Rieger T.T."/>
            <person name="Ritchie M.G."/>
            <person name="Robin C."/>
            <person name="Rogers Y.H."/>
            <person name="Rohde C."/>
            <person name="Rozas J."/>
            <person name="Rubenfield M.J."/>
            <person name="Ruiz A."/>
            <person name="Russo S."/>
            <person name="Salzberg S.L."/>
            <person name="Sanchez-Gracia A."/>
            <person name="Saranga D.J."/>
            <person name="Sato H."/>
            <person name="Schaeffer S.W."/>
            <person name="Schatz M.C."/>
            <person name="Schlenke T."/>
            <person name="Schwartz R."/>
            <person name="Segarra C."/>
            <person name="Singh R.S."/>
            <person name="Sirot L."/>
            <person name="Sirota M."/>
            <person name="Sisneros N.B."/>
            <person name="Smith C.D."/>
            <person name="Smith T.F."/>
            <person name="Spieth J."/>
            <person name="Stage D.E."/>
            <person name="Stark A."/>
            <person name="Stephan W."/>
            <person name="Strausberg R.L."/>
            <person name="Strempel S."/>
            <person name="Sturgill D."/>
            <person name="Sutton G."/>
            <person name="Sutton G.G."/>
            <person name="Tao W."/>
            <person name="Teichmann S."/>
            <person name="Tobari Y.N."/>
            <person name="Tomimura Y."/>
            <person name="Tsolas J.M."/>
            <person name="Valente V.L."/>
            <person name="Venter E."/>
            <person name="Venter J.C."/>
            <person name="Vicario S."/>
            <person name="Vieira F.G."/>
            <person name="Vilella A.J."/>
            <person name="Villasante A."/>
            <person name="Walenz B."/>
            <person name="Wang J."/>
            <person name="Wasserman M."/>
            <person name="Watts T."/>
            <person name="Wilson D."/>
            <person name="Wilson R.K."/>
            <person name="Wing R.A."/>
            <person name="Wolfner M.F."/>
            <person name="Wong A."/>
            <person name="Wong G.K."/>
            <person name="Wu C.I."/>
            <person name="Wu G."/>
            <person name="Yamamoto D."/>
            <person name="Yang H.P."/>
            <person name="Yang S.P."/>
            <person name="Yorke J.A."/>
            <person name="Yoshida K."/>
            <person name="Zdobnov E."/>
            <person name="Zhang P."/>
            <person name="Zhang Y."/>
            <person name="Zimin A.V."/>
            <person name="Baldwin J."/>
            <person name="Abdouelleil A."/>
            <person name="Abdulkadir J."/>
            <person name="Abebe A."/>
            <person name="Abera B."/>
            <person name="Abreu J."/>
            <person name="Acer S.C."/>
            <person name="Aftuck L."/>
            <person name="Alexander A."/>
            <person name="An P."/>
            <person name="Anderson E."/>
            <person name="Anderson S."/>
            <person name="Arachi H."/>
            <person name="Azer M."/>
            <person name="Bachantsang P."/>
            <person name="Barry A."/>
            <person name="Bayul T."/>
            <person name="Berlin A."/>
            <person name="Bessette D."/>
            <person name="Bloom T."/>
            <person name="Blye J."/>
            <person name="Boguslavskiy L."/>
            <person name="Bonnet C."/>
            <person name="Boukhgalter B."/>
            <person name="Bourzgui I."/>
            <person name="Brown A."/>
            <person name="Cahill P."/>
            <person name="Channer S."/>
            <person name="Cheshatsang Y."/>
            <person name="Chuda L."/>
            <person name="Citroen M."/>
            <person name="Collymore A."/>
            <person name="Cooke P."/>
            <person name="Costello M."/>
            <person name="D'Aco K."/>
            <person name="Daza R."/>
            <person name="De Haan G."/>
            <person name="DeGray S."/>
            <person name="DeMaso C."/>
            <person name="Dhargay N."/>
            <person name="Dooley K."/>
            <person name="Dooley E."/>
            <person name="Doricent M."/>
            <person name="Dorje P."/>
            <person name="Dorjee K."/>
            <person name="Dupes A."/>
            <person name="Elong R."/>
            <person name="Falk J."/>
            <person name="Farina A."/>
            <person name="Faro S."/>
            <person name="Ferguson D."/>
            <person name="Fisher S."/>
            <person name="Foley C.D."/>
            <person name="Franke A."/>
            <person name="Friedrich D."/>
            <person name="Gadbois L."/>
            <person name="Gearin G."/>
            <person name="Gearin C.R."/>
            <person name="Giannoukos G."/>
            <person name="Goode T."/>
            <person name="Graham J."/>
            <person name="Grandbois E."/>
            <person name="Grewal S."/>
            <person name="Gyaltsen K."/>
            <person name="Hafez N."/>
            <person name="Hagos B."/>
            <person name="Hall J."/>
            <person name="Henson C."/>
            <person name="Hollinger A."/>
            <person name="Honan T."/>
            <person name="Huard M.D."/>
            <person name="Hughes L."/>
            <person name="Hurhula B."/>
            <person name="Husby M.E."/>
            <person name="Kamat A."/>
            <person name="Kanga B."/>
            <person name="Kashin S."/>
            <person name="Khazanovich D."/>
            <person name="Kisner P."/>
            <person name="Lance K."/>
            <person name="Lara M."/>
            <person name="Lee W."/>
            <person name="Lennon N."/>
            <person name="Letendre F."/>
            <person name="LeVine R."/>
            <person name="Lipovsky A."/>
            <person name="Liu X."/>
            <person name="Liu J."/>
            <person name="Liu S."/>
            <person name="Lokyitsang T."/>
            <person name="Lokyitsang Y."/>
            <person name="Lubonja R."/>
            <person name="Lui A."/>
            <person name="MacDonald P."/>
            <person name="Magnisalis V."/>
            <person name="Maru K."/>
            <person name="Matthews C."/>
            <person name="McCusker W."/>
            <person name="McDonough S."/>
            <person name="Mehta T."/>
            <person name="Meldrim J."/>
            <person name="Meneus L."/>
            <person name="Mihai O."/>
            <person name="Mihalev A."/>
            <person name="Mihova T."/>
            <person name="Mittelman R."/>
            <person name="Mlenga V."/>
            <person name="Montmayeur A."/>
            <person name="Mulrain L."/>
            <person name="Navidi A."/>
            <person name="Naylor J."/>
            <person name="Negash T."/>
            <person name="Nguyen T."/>
            <person name="Nguyen N."/>
            <person name="Nicol R."/>
            <person name="Norbu C."/>
            <person name="Norbu N."/>
            <person name="Novod N."/>
            <person name="O'Neill B."/>
            <person name="Osman S."/>
            <person name="Markiewicz E."/>
            <person name="Oyono O.L."/>
            <person name="Patti C."/>
            <person name="Phunkhang P."/>
            <person name="Pierre F."/>
            <person name="Priest M."/>
            <person name="Raghuraman S."/>
            <person name="Rege F."/>
            <person name="Reyes R."/>
            <person name="Rise C."/>
            <person name="Rogov P."/>
            <person name="Ross K."/>
            <person name="Ryan E."/>
            <person name="Settipalli S."/>
            <person name="Shea T."/>
            <person name="Sherpa N."/>
            <person name="Shi L."/>
            <person name="Shih D."/>
            <person name="Sparrow T."/>
            <person name="Spaulding J."/>
            <person name="Stalker J."/>
            <person name="Stange-Thomann N."/>
            <person name="Stavropoulos S."/>
            <person name="Stone C."/>
            <person name="Strader C."/>
            <person name="Tesfaye S."/>
            <person name="Thomson T."/>
            <person name="Thoulutsang Y."/>
            <person name="Thoulutsang D."/>
            <person name="Topham K."/>
            <person name="Topping I."/>
            <person name="Tsamla T."/>
            <person name="Vassiliev H."/>
            <person name="Vo A."/>
            <person name="Wangchuk T."/>
            <person name="Wangdi T."/>
            <person name="Weiand M."/>
            <person name="Wilkinson J."/>
            <person name="Wilson A."/>
            <person name="Yadav S."/>
            <person name="Young G."/>
            <person name="Yu Q."/>
            <person name="Zembek L."/>
            <person name="Zhong D."/>
            <person name="Zimmer A."/>
            <person name="Zwirko Z."/>
            <person name="Jaffe D.B."/>
            <person name="Alvarez P."/>
            <person name="Brockman W."/>
            <person name="Butler J."/>
            <person name="Chin C."/>
            <person name="Gnerre S."/>
            <person name="Grabherr M."/>
            <person name="Kleber M."/>
            <person name="Mauceli E."/>
            <person name="MacCallum I."/>
        </authorList>
    </citation>
    <scope>NUCLEOTIDE SEQUENCE [LARGE SCALE GENOMIC DNA]</scope>
    <source>
        <strain evidence="8">Tucson 14024-0371.13</strain>
    </source>
</reference>
<keyword evidence="2 6" id="KW-1003">Cell membrane</keyword>
<gene>
    <name evidence="7" type="primary">Dana\GF11606</name>
    <name evidence="7" type="synonym">dana_GLEANR_11650</name>
    <name evidence="7" type="ORF">GF11606</name>
</gene>
<dbReference type="InParanoid" id="B3MJ28"/>
<keyword evidence="5 6" id="KW-0472">Membrane</keyword>
<keyword evidence="6" id="KW-0807">Transducer</keyword>
<feature type="transmembrane region" description="Helical" evidence="6">
    <location>
        <begin position="12"/>
        <end position="29"/>
    </location>
</feature>
<evidence type="ECO:0000256" key="6">
    <source>
        <dbReference type="RuleBase" id="RU363108"/>
    </source>
</evidence>
<protein>
    <recommendedName>
        <fullName evidence="6">Gustatory receptor</fullName>
    </recommendedName>
</protein>
<comment type="subcellular location">
    <subcellularLocation>
        <location evidence="1 6">Cell membrane</location>
        <topology evidence="1 6">Multi-pass membrane protein</topology>
    </subcellularLocation>
</comment>
<evidence type="ECO:0000256" key="5">
    <source>
        <dbReference type="ARBA" id="ARBA00023136"/>
    </source>
</evidence>
<dbReference type="STRING" id="7217.B3MJ28"/>
<comment type="function">
    <text evidence="6">Gustatory receptor which mediates acceptance or avoidance behavior, depending on its substrates.</text>
</comment>
<feature type="transmembrane region" description="Helical" evidence="6">
    <location>
        <begin position="252"/>
        <end position="270"/>
    </location>
</feature>
<feature type="transmembrane region" description="Helical" evidence="6">
    <location>
        <begin position="146"/>
        <end position="165"/>
    </location>
</feature>
<dbReference type="InterPro" id="IPR013604">
    <property type="entry name" value="7TM_chemorcpt"/>
</dbReference>
<accession>B3MJ28</accession>
<dbReference type="CTD" id="37502"/>
<dbReference type="KEGG" id="dan:6494470"/>
<feature type="transmembrane region" description="Helical" evidence="6">
    <location>
        <begin position="83"/>
        <end position="103"/>
    </location>
</feature>
<feature type="transmembrane region" description="Helical" evidence="6">
    <location>
        <begin position="41"/>
        <end position="63"/>
    </location>
</feature>
<sequence length="407" mass="47159">MLHPKLGRVMNLVYLHAVGFALLGTTLRIRSWRRTVRLEKLSWSYLLYSLCLSICLMLSIYFLFPKAVLDGYIKYNIILQWNFFMMTGLRVMALLGCYGTIWVKRKDIIGLYEDALSYWKRYRSLLRSHVDRKDLKDLQLSLARKMWMQIIVCYSTTTCSTVIQYQLLGVINKFSLMALAARVSQFLHFVAFKMSFFGVLILLENQFGAVHLALEGLHNRKDKKGVKALRFIAAMHLETFQLARRIFSLSDIANAALFVNMFMTSINILYHAVQYSNETIKSSGWGVLFGNGLIVFNFWSTMMMMNMLDRVVTSCNHVGHHLKQFSDLPSLSKSFQRELDIFAMEVRRNRLVYKICGLVELDKPACLSYIGSILTQVIILMQFDLRLKKQPIDHTYLTHLSKNVSDV</sequence>
<keyword evidence="8" id="KW-1185">Reference proteome</keyword>
<dbReference type="Proteomes" id="UP000007801">
    <property type="component" value="Unassembled WGS sequence"/>
</dbReference>
<dbReference type="AlphaFoldDB" id="B3MJ28"/>
<dbReference type="GO" id="GO:0005886">
    <property type="term" value="C:plasma membrane"/>
    <property type="evidence" value="ECO:0007669"/>
    <property type="project" value="UniProtKB-SubCell"/>
</dbReference>
<evidence type="ECO:0000256" key="3">
    <source>
        <dbReference type="ARBA" id="ARBA00022692"/>
    </source>
</evidence>
<comment type="similarity">
    <text evidence="6">Belongs to the insect chemoreceptor superfamily. Gustatory receptor (GR) family.</text>
</comment>
<evidence type="ECO:0000256" key="4">
    <source>
        <dbReference type="ARBA" id="ARBA00022989"/>
    </source>
</evidence>
<dbReference type="PhylomeDB" id="B3MJ28"/>
<dbReference type="FunCoup" id="B3MJ28">
    <property type="interactions" value="7"/>
</dbReference>
<dbReference type="GO" id="GO:0007165">
    <property type="term" value="P:signal transduction"/>
    <property type="evidence" value="ECO:0007669"/>
    <property type="project" value="UniProtKB-KW"/>
</dbReference>
<evidence type="ECO:0000313" key="7">
    <source>
        <dbReference type="EMBL" id="EDV37094.1"/>
    </source>
</evidence>
<dbReference type="OMA" id="CNNTGQQ"/>
<keyword evidence="4 6" id="KW-1133">Transmembrane helix</keyword>
<dbReference type="eggNOG" id="ENOG502TCED">
    <property type="taxonomic scope" value="Eukaryota"/>
</dbReference>
<evidence type="ECO:0000256" key="2">
    <source>
        <dbReference type="ARBA" id="ARBA00022475"/>
    </source>
</evidence>
<organism evidence="7 8">
    <name type="scientific">Drosophila ananassae</name>
    <name type="common">Fruit fly</name>
    <dbReference type="NCBI Taxonomy" id="7217"/>
    <lineage>
        <taxon>Eukaryota</taxon>
        <taxon>Metazoa</taxon>
        <taxon>Ecdysozoa</taxon>
        <taxon>Arthropoda</taxon>
        <taxon>Hexapoda</taxon>
        <taxon>Insecta</taxon>
        <taxon>Pterygota</taxon>
        <taxon>Neoptera</taxon>
        <taxon>Endopterygota</taxon>
        <taxon>Diptera</taxon>
        <taxon>Brachycera</taxon>
        <taxon>Muscomorpha</taxon>
        <taxon>Ephydroidea</taxon>
        <taxon>Drosophilidae</taxon>
        <taxon>Drosophila</taxon>
        <taxon>Sophophora</taxon>
    </lineage>
</organism>
<name>B3MJ28_DROAN</name>
<dbReference type="GeneID" id="6494470"/>
<feature type="transmembrane region" description="Helical" evidence="6">
    <location>
        <begin position="282"/>
        <end position="300"/>
    </location>
</feature>
<dbReference type="EMBL" id="CH902619">
    <property type="protein sequence ID" value="EDV37094.1"/>
    <property type="molecule type" value="Genomic_DNA"/>
</dbReference>
<dbReference type="GO" id="GO:0050909">
    <property type="term" value="P:sensory perception of taste"/>
    <property type="evidence" value="ECO:0007669"/>
    <property type="project" value="InterPro"/>
</dbReference>
<evidence type="ECO:0000313" key="8">
    <source>
        <dbReference type="Proteomes" id="UP000007801"/>
    </source>
</evidence>
<feature type="transmembrane region" description="Helical" evidence="6">
    <location>
        <begin position="185"/>
        <end position="203"/>
    </location>
</feature>
<dbReference type="OrthoDB" id="7883063at2759"/>